<evidence type="ECO:0000256" key="3">
    <source>
        <dbReference type="ARBA" id="ARBA00022692"/>
    </source>
</evidence>
<evidence type="ECO:0000256" key="7">
    <source>
        <dbReference type="SAM" id="Phobius"/>
    </source>
</evidence>
<organism evidence="8 9">
    <name type="scientific">Mya arenaria</name>
    <name type="common">Soft-shell clam</name>
    <dbReference type="NCBI Taxonomy" id="6604"/>
    <lineage>
        <taxon>Eukaryota</taxon>
        <taxon>Metazoa</taxon>
        <taxon>Spiralia</taxon>
        <taxon>Lophotrochozoa</taxon>
        <taxon>Mollusca</taxon>
        <taxon>Bivalvia</taxon>
        <taxon>Autobranchia</taxon>
        <taxon>Heteroconchia</taxon>
        <taxon>Euheterodonta</taxon>
        <taxon>Imparidentia</taxon>
        <taxon>Neoheterodontei</taxon>
        <taxon>Myida</taxon>
        <taxon>Myoidea</taxon>
        <taxon>Myidae</taxon>
        <taxon>Mya</taxon>
    </lineage>
</organism>
<protein>
    <submittedName>
        <fullName evidence="8">CRCM1-like protein</fullName>
    </submittedName>
</protein>
<feature type="transmembrane region" description="Helical" evidence="7">
    <location>
        <begin position="52"/>
        <end position="69"/>
    </location>
</feature>
<evidence type="ECO:0000313" key="9">
    <source>
        <dbReference type="Proteomes" id="UP001164746"/>
    </source>
</evidence>
<dbReference type="InterPro" id="IPR038350">
    <property type="entry name" value="Orai_sf"/>
</dbReference>
<dbReference type="InterPro" id="IPR012446">
    <property type="entry name" value="CRAC_channel"/>
</dbReference>
<feature type="coiled-coil region" evidence="6">
    <location>
        <begin position="199"/>
        <end position="226"/>
    </location>
</feature>
<comment type="subcellular location">
    <subcellularLocation>
        <location evidence="1">Membrane</location>
        <topology evidence="1">Multi-pass membrane protein</topology>
    </subcellularLocation>
</comment>
<accession>A0ABY7DUH9</accession>
<sequence>MVKTSSKPMPAATDNSYEDWLFRSYVNQMSSQHSTTALSWRKLYLSRAKLKASSRTSALLSGFAMVALVEISIDKDVPKGLIILFSIVTSLLVSVHLLALMISTCILPHIEAVSNVHNVNAVKESPHEKMESYIQLAWGFSTGVGIILFLAEITIICWVQFISLSLAAAIASTAIVIPVLIVFLIFAAFFYKKLISHKYERSYRDLEDLQQELDQLQQNHSAMDNTLNGSQQIV</sequence>
<keyword evidence="4 7" id="KW-1133">Transmembrane helix</keyword>
<dbReference type="Pfam" id="PF07856">
    <property type="entry name" value="Orai-1"/>
    <property type="match status" value="1"/>
</dbReference>
<comment type="similarity">
    <text evidence="2">Belongs to the Orai family.</text>
</comment>
<evidence type="ECO:0000256" key="2">
    <source>
        <dbReference type="ARBA" id="ARBA00008062"/>
    </source>
</evidence>
<feature type="transmembrane region" description="Helical" evidence="7">
    <location>
        <begin position="136"/>
        <end position="161"/>
    </location>
</feature>
<feature type="transmembrane region" description="Helical" evidence="7">
    <location>
        <begin position="81"/>
        <end position="102"/>
    </location>
</feature>
<dbReference type="PANTHER" id="PTHR31501">
    <property type="entry name" value="CALCIUM RELEASE-ACTIVATED CALCIUM CHANNEL PROTEIN 1"/>
    <property type="match status" value="1"/>
</dbReference>
<keyword evidence="6" id="KW-0175">Coiled coil</keyword>
<dbReference type="PANTHER" id="PTHR31501:SF7">
    <property type="entry name" value="CALCIUM RELEASE-ACTIVATED CALCIUM CHANNEL PROTEIN 1"/>
    <property type="match status" value="1"/>
</dbReference>
<dbReference type="Proteomes" id="UP001164746">
    <property type="component" value="Chromosome 4"/>
</dbReference>
<gene>
    <name evidence="8" type="ORF">MAR_007945</name>
</gene>
<dbReference type="Gene3D" id="1.20.140.140">
    <property type="entry name" value="Calcium release-activated calcium channel protein Orai"/>
    <property type="match status" value="1"/>
</dbReference>
<keyword evidence="9" id="KW-1185">Reference proteome</keyword>
<evidence type="ECO:0000256" key="5">
    <source>
        <dbReference type="ARBA" id="ARBA00023136"/>
    </source>
</evidence>
<keyword evidence="5 7" id="KW-0472">Membrane</keyword>
<proteinExistence type="inferred from homology"/>
<evidence type="ECO:0000256" key="4">
    <source>
        <dbReference type="ARBA" id="ARBA00022989"/>
    </source>
</evidence>
<keyword evidence="3 7" id="KW-0812">Transmembrane</keyword>
<evidence type="ECO:0000256" key="6">
    <source>
        <dbReference type="SAM" id="Coils"/>
    </source>
</evidence>
<feature type="transmembrane region" description="Helical" evidence="7">
    <location>
        <begin position="167"/>
        <end position="191"/>
    </location>
</feature>
<evidence type="ECO:0000256" key="1">
    <source>
        <dbReference type="ARBA" id="ARBA00004141"/>
    </source>
</evidence>
<name>A0ABY7DUH9_MYAAR</name>
<dbReference type="EMBL" id="CP111015">
    <property type="protein sequence ID" value="WAR01387.1"/>
    <property type="molecule type" value="Genomic_DNA"/>
</dbReference>
<reference evidence="8" key="1">
    <citation type="submission" date="2022-11" db="EMBL/GenBank/DDBJ databases">
        <title>Centuries of genome instability and evolution in soft-shell clam transmissible cancer (bioRxiv).</title>
        <authorList>
            <person name="Hart S.F.M."/>
            <person name="Yonemitsu M.A."/>
            <person name="Giersch R.M."/>
            <person name="Beal B.F."/>
            <person name="Arriagada G."/>
            <person name="Davis B.W."/>
            <person name="Ostrander E.A."/>
            <person name="Goff S.P."/>
            <person name="Metzger M.J."/>
        </authorList>
    </citation>
    <scope>NUCLEOTIDE SEQUENCE</scope>
    <source>
        <strain evidence="8">MELC-2E11</strain>
        <tissue evidence="8">Siphon/mantle</tissue>
    </source>
</reference>
<evidence type="ECO:0000313" key="8">
    <source>
        <dbReference type="EMBL" id="WAR01387.1"/>
    </source>
</evidence>